<protein>
    <submittedName>
        <fullName evidence="3">SET domain-containing protein</fullName>
    </submittedName>
</protein>
<dbReference type="SUPFAM" id="SSF82199">
    <property type="entry name" value="SET domain"/>
    <property type="match status" value="1"/>
</dbReference>
<comment type="caution">
    <text evidence="3">The sequence shown here is derived from an EMBL/GenBank/DDBJ whole genome shotgun (WGS) entry which is preliminary data.</text>
</comment>
<evidence type="ECO:0000313" key="4">
    <source>
        <dbReference type="Proteomes" id="UP001480595"/>
    </source>
</evidence>
<dbReference type="InterPro" id="IPR046341">
    <property type="entry name" value="SET_dom_sf"/>
</dbReference>
<feature type="compositionally biased region" description="Low complexity" evidence="1">
    <location>
        <begin position="203"/>
        <end position="213"/>
    </location>
</feature>
<feature type="compositionally biased region" description="Polar residues" evidence="1">
    <location>
        <begin position="154"/>
        <end position="171"/>
    </location>
</feature>
<dbReference type="InterPro" id="IPR001214">
    <property type="entry name" value="SET_dom"/>
</dbReference>
<proteinExistence type="predicted"/>
<feature type="domain" description="SET" evidence="2">
    <location>
        <begin position="505"/>
        <end position="625"/>
    </location>
</feature>
<feature type="compositionally biased region" description="Low complexity" evidence="1">
    <location>
        <begin position="180"/>
        <end position="191"/>
    </location>
</feature>
<organism evidence="3 4">
    <name type="scientific">Apiospora phragmitis</name>
    <dbReference type="NCBI Taxonomy" id="2905665"/>
    <lineage>
        <taxon>Eukaryota</taxon>
        <taxon>Fungi</taxon>
        <taxon>Dikarya</taxon>
        <taxon>Ascomycota</taxon>
        <taxon>Pezizomycotina</taxon>
        <taxon>Sordariomycetes</taxon>
        <taxon>Xylariomycetidae</taxon>
        <taxon>Amphisphaeriales</taxon>
        <taxon>Apiosporaceae</taxon>
        <taxon>Apiospora</taxon>
    </lineage>
</organism>
<name>A0ABR1TNS4_9PEZI</name>
<feature type="region of interest" description="Disordered" evidence="1">
    <location>
        <begin position="137"/>
        <end position="226"/>
    </location>
</feature>
<accession>A0ABR1TNS4</accession>
<gene>
    <name evidence="3" type="ORF">PG994_009994</name>
</gene>
<dbReference type="GeneID" id="92094466"/>
<reference evidence="3 4" key="1">
    <citation type="submission" date="2023-01" db="EMBL/GenBank/DDBJ databases">
        <title>Analysis of 21 Apiospora genomes using comparative genomics revels a genus with tremendous synthesis potential of carbohydrate active enzymes and secondary metabolites.</title>
        <authorList>
            <person name="Sorensen T."/>
        </authorList>
    </citation>
    <scope>NUCLEOTIDE SEQUENCE [LARGE SCALE GENOMIC DNA]</scope>
    <source>
        <strain evidence="3 4">CBS 135458</strain>
    </source>
</reference>
<keyword evidence="4" id="KW-1185">Reference proteome</keyword>
<dbReference type="PROSITE" id="PS50280">
    <property type="entry name" value="SET"/>
    <property type="match status" value="1"/>
</dbReference>
<dbReference type="Pfam" id="PF00856">
    <property type="entry name" value="SET"/>
    <property type="match status" value="1"/>
</dbReference>
<dbReference type="Gene3D" id="2.170.270.10">
    <property type="entry name" value="SET domain"/>
    <property type="match status" value="1"/>
</dbReference>
<evidence type="ECO:0000256" key="1">
    <source>
        <dbReference type="SAM" id="MobiDB-lite"/>
    </source>
</evidence>
<sequence>MAVPPQPARLAQEFSRFRNDMITQLQRDFKTLRSAITLDIRTQAPTGPSQFQALKSAKTRNKTSVPLDAIISNRLDHFASTWIQRLEEGFNKRFSLLPTSVESQIESDPGVSPAPVARLPSTLPDSAVIATVHPLVAQDSQSSDQDAVEAVSEKPSQLIPTSNDSTATSPLSELDDADIESSLPESSLPSDIRSEIEVNRTPSSRLQRSGSLRQSKRKPKSTVVIDSKKQKQFPSLTDLAAQLTSANSIRRFITHVSIWRTSSVTLPDFRSSGNWAERAAKHYILGDDLDNSSKLYKFLSLLARIQVARSIDQRAADLGYERVPADMIEEVLEKLGKRADAATRKKLQDQLKFPRSLERVLGEYRDLMSFLPLDDDGPVTMKDYLQMPGDTTTAFHAALENDRTTTILAKVGCSFEKSITGNVEFPKMIWESIDAEELGTLTKKRLVRLLDVQYIHENIFGRPSWDKPDGWPGAWPVDPDGILDGEQCVVCHGDACQCIGSCFARPPCVASYGRKGLGLRAASPAKGELAYKKNQRIGQIVGRIVAPCTYEDGFALDLVRSDMAGEPTVGQIYTRTESNVFRFVNHRCRQPSVRVCGEAISGRYRMIIYASRDIDDGEELTADWGTDFLNGIQCLCEDCQEH</sequence>
<dbReference type="RefSeq" id="XP_066710513.1">
    <property type="nucleotide sequence ID" value="XM_066861403.1"/>
</dbReference>
<evidence type="ECO:0000259" key="2">
    <source>
        <dbReference type="PROSITE" id="PS50280"/>
    </source>
</evidence>
<dbReference type="Proteomes" id="UP001480595">
    <property type="component" value="Unassembled WGS sequence"/>
</dbReference>
<dbReference type="EMBL" id="JAQQWL010000011">
    <property type="protein sequence ID" value="KAK8048264.1"/>
    <property type="molecule type" value="Genomic_DNA"/>
</dbReference>
<evidence type="ECO:0000313" key="3">
    <source>
        <dbReference type="EMBL" id="KAK8048264.1"/>
    </source>
</evidence>
<dbReference type="SMART" id="SM00317">
    <property type="entry name" value="SET"/>
    <property type="match status" value="1"/>
</dbReference>